<keyword evidence="2" id="KW-1185">Reference proteome</keyword>
<comment type="caution">
    <text evidence="1">The sequence shown here is derived from an EMBL/GenBank/DDBJ whole genome shotgun (WGS) entry which is preliminary data.</text>
</comment>
<reference evidence="1 2" key="1">
    <citation type="journal article" date="2018" name="Sci. Data">
        <title>The draft genome sequence of cork oak.</title>
        <authorList>
            <person name="Ramos A.M."/>
            <person name="Usie A."/>
            <person name="Barbosa P."/>
            <person name="Barros P.M."/>
            <person name="Capote T."/>
            <person name="Chaves I."/>
            <person name="Simoes F."/>
            <person name="Abreu I."/>
            <person name="Carrasquinho I."/>
            <person name="Faro C."/>
            <person name="Guimaraes J.B."/>
            <person name="Mendonca D."/>
            <person name="Nobrega F."/>
            <person name="Rodrigues L."/>
            <person name="Saibo N.J.M."/>
            <person name="Varela M.C."/>
            <person name="Egas C."/>
            <person name="Matos J."/>
            <person name="Miguel C.M."/>
            <person name="Oliveira M.M."/>
            <person name="Ricardo C.P."/>
            <person name="Goncalves S."/>
        </authorList>
    </citation>
    <scope>NUCLEOTIDE SEQUENCE [LARGE SCALE GENOMIC DNA]</scope>
    <source>
        <strain evidence="2">cv. HL8</strain>
    </source>
</reference>
<accession>A0AAW0IYW3</accession>
<dbReference type="EMBL" id="PKMF04000764">
    <property type="protein sequence ID" value="KAK7819829.1"/>
    <property type="molecule type" value="Genomic_DNA"/>
</dbReference>
<gene>
    <name evidence="1" type="ORF">CFP56_039552</name>
</gene>
<name>A0AAW0IYW3_QUESU</name>
<sequence length="72" mass="8122">MAKEIKSKKAIEHQNCHENPQDRPTILAVVVLLGIESIVLPQPKHPAFSLDRFVQIDEFSINELSFSSIVPQ</sequence>
<dbReference type="AlphaFoldDB" id="A0AAW0IYW3"/>
<evidence type="ECO:0000313" key="2">
    <source>
        <dbReference type="Proteomes" id="UP000237347"/>
    </source>
</evidence>
<protein>
    <submittedName>
        <fullName evidence="1">Uncharacterized protein</fullName>
    </submittedName>
</protein>
<dbReference type="Proteomes" id="UP000237347">
    <property type="component" value="Unassembled WGS sequence"/>
</dbReference>
<organism evidence="1 2">
    <name type="scientific">Quercus suber</name>
    <name type="common">Cork oak</name>
    <dbReference type="NCBI Taxonomy" id="58331"/>
    <lineage>
        <taxon>Eukaryota</taxon>
        <taxon>Viridiplantae</taxon>
        <taxon>Streptophyta</taxon>
        <taxon>Embryophyta</taxon>
        <taxon>Tracheophyta</taxon>
        <taxon>Spermatophyta</taxon>
        <taxon>Magnoliopsida</taxon>
        <taxon>eudicotyledons</taxon>
        <taxon>Gunneridae</taxon>
        <taxon>Pentapetalae</taxon>
        <taxon>rosids</taxon>
        <taxon>fabids</taxon>
        <taxon>Fagales</taxon>
        <taxon>Fagaceae</taxon>
        <taxon>Quercus</taxon>
    </lineage>
</organism>
<evidence type="ECO:0000313" key="1">
    <source>
        <dbReference type="EMBL" id="KAK7819829.1"/>
    </source>
</evidence>
<proteinExistence type="predicted"/>